<dbReference type="Gene3D" id="2.60.260.20">
    <property type="entry name" value="Urease metallochaperone UreE, N-terminal domain"/>
    <property type="match status" value="2"/>
</dbReference>
<dbReference type="Gramene" id="EFJ27048">
    <property type="protein sequence ID" value="EFJ27048"/>
    <property type="gene ID" value="SELMODRAFT_96496"/>
</dbReference>
<dbReference type="InterPro" id="IPR036869">
    <property type="entry name" value="J_dom_sf"/>
</dbReference>
<dbReference type="InParanoid" id="D8RM56"/>
<evidence type="ECO:0000256" key="3">
    <source>
        <dbReference type="ARBA" id="ARBA00022771"/>
    </source>
</evidence>
<dbReference type="GO" id="GO:0008270">
    <property type="term" value="F:zinc ion binding"/>
    <property type="evidence" value="ECO:0007669"/>
    <property type="project" value="UniProtKB-KW"/>
</dbReference>
<dbReference type="InterPro" id="IPR002939">
    <property type="entry name" value="DnaJ_C"/>
</dbReference>
<dbReference type="eggNOG" id="KOG0715">
    <property type="taxonomic scope" value="Eukaryota"/>
</dbReference>
<dbReference type="Proteomes" id="UP000001514">
    <property type="component" value="Unassembled WGS sequence"/>
</dbReference>
<feature type="domain" description="J" evidence="7">
    <location>
        <begin position="4"/>
        <end position="66"/>
    </location>
</feature>
<evidence type="ECO:0000259" key="7">
    <source>
        <dbReference type="PROSITE" id="PS50076"/>
    </source>
</evidence>
<evidence type="ECO:0000256" key="1">
    <source>
        <dbReference type="ARBA" id="ARBA00022723"/>
    </source>
</evidence>
<dbReference type="InterPro" id="IPR008971">
    <property type="entry name" value="HSP40/DnaJ_pept-bd"/>
</dbReference>
<dbReference type="InterPro" id="IPR001623">
    <property type="entry name" value="DnaJ_domain"/>
</dbReference>
<dbReference type="InterPro" id="IPR018253">
    <property type="entry name" value="DnaJ_domain_CS"/>
</dbReference>
<evidence type="ECO:0000313" key="9">
    <source>
        <dbReference type="EMBL" id="EFJ27048.1"/>
    </source>
</evidence>
<keyword evidence="4 6" id="KW-0862">Zinc</keyword>
<dbReference type="GO" id="GO:0051082">
    <property type="term" value="F:unfolded protein binding"/>
    <property type="evidence" value="ECO:0000318"/>
    <property type="project" value="GO_Central"/>
</dbReference>
<evidence type="ECO:0000256" key="2">
    <source>
        <dbReference type="ARBA" id="ARBA00022737"/>
    </source>
</evidence>
<proteinExistence type="inferred from homology"/>
<gene>
    <name evidence="9" type="ORF">SELMODRAFT_96496</name>
</gene>
<dbReference type="PROSITE" id="PS50076">
    <property type="entry name" value="DNAJ_2"/>
    <property type="match status" value="1"/>
</dbReference>
<dbReference type="InterPro" id="IPR012724">
    <property type="entry name" value="DnaJ"/>
</dbReference>
<dbReference type="Pfam" id="PF00684">
    <property type="entry name" value="DnaJ_CXXCXGXG"/>
    <property type="match status" value="1"/>
</dbReference>
<evidence type="ECO:0000313" key="10">
    <source>
        <dbReference type="Proteomes" id="UP000001514"/>
    </source>
</evidence>
<dbReference type="SUPFAM" id="SSF46565">
    <property type="entry name" value="Chaperone J-domain"/>
    <property type="match status" value="1"/>
</dbReference>
<dbReference type="KEGG" id="smo:SELMODRAFT_96496"/>
<dbReference type="STRING" id="88036.D8RM56"/>
<evidence type="ECO:0000256" key="5">
    <source>
        <dbReference type="ARBA" id="ARBA00023186"/>
    </source>
</evidence>
<accession>D8RM56</accession>
<dbReference type="SMART" id="SM00271">
    <property type="entry name" value="DnaJ"/>
    <property type="match status" value="1"/>
</dbReference>
<keyword evidence="5" id="KW-0143">Chaperone</keyword>
<feature type="domain" description="CR-type" evidence="8">
    <location>
        <begin position="123"/>
        <end position="204"/>
    </location>
</feature>
<organism evidence="10">
    <name type="scientific">Selaginella moellendorffii</name>
    <name type="common">Spikemoss</name>
    <dbReference type="NCBI Taxonomy" id="88036"/>
    <lineage>
        <taxon>Eukaryota</taxon>
        <taxon>Viridiplantae</taxon>
        <taxon>Streptophyta</taxon>
        <taxon>Embryophyta</taxon>
        <taxon>Tracheophyta</taxon>
        <taxon>Lycopodiopsida</taxon>
        <taxon>Selaginellales</taxon>
        <taxon>Selaginellaceae</taxon>
        <taxon>Selaginella</taxon>
    </lineage>
</organism>
<feature type="zinc finger region" description="CR-type" evidence="6">
    <location>
        <begin position="123"/>
        <end position="204"/>
    </location>
</feature>
<dbReference type="PANTHER" id="PTHR43096">
    <property type="entry name" value="DNAJ HOMOLOG 1, MITOCHONDRIAL-RELATED"/>
    <property type="match status" value="1"/>
</dbReference>
<dbReference type="HOGENOM" id="CLU_017633_0_1_1"/>
<dbReference type="Gene3D" id="1.10.287.110">
    <property type="entry name" value="DnaJ domain"/>
    <property type="match status" value="1"/>
</dbReference>
<evidence type="ECO:0000259" key="8">
    <source>
        <dbReference type="PROSITE" id="PS51188"/>
    </source>
</evidence>
<dbReference type="InterPro" id="IPR001305">
    <property type="entry name" value="HSP_DnaJ_Cys-rich_dom"/>
</dbReference>
<dbReference type="FunFam" id="2.10.230.10:FF:000002">
    <property type="entry name" value="Molecular chaperone DnaJ"/>
    <property type="match status" value="1"/>
</dbReference>
<protein>
    <recommendedName>
        <fullName evidence="11">J domain-containing protein</fullName>
    </recommendedName>
</protein>
<dbReference type="AlphaFoldDB" id="D8RM56"/>
<dbReference type="Pfam" id="PF01556">
    <property type="entry name" value="DnaJ_C"/>
    <property type="match status" value="1"/>
</dbReference>
<name>D8RM56_SELML</name>
<dbReference type="PROSITE" id="PS00636">
    <property type="entry name" value="DNAJ_1"/>
    <property type="match status" value="1"/>
</dbReference>
<dbReference type="GO" id="GO:0005737">
    <property type="term" value="C:cytoplasm"/>
    <property type="evidence" value="ECO:0000318"/>
    <property type="project" value="GO_Central"/>
</dbReference>
<dbReference type="GO" id="GO:0031072">
    <property type="term" value="F:heat shock protein binding"/>
    <property type="evidence" value="ECO:0007669"/>
    <property type="project" value="InterPro"/>
</dbReference>
<dbReference type="SUPFAM" id="SSF57938">
    <property type="entry name" value="DnaJ/Hsp40 cysteine-rich domain"/>
    <property type="match status" value="1"/>
</dbReference>
<dbReference type="CDD" id="cd06257">
    <property type="entry name" value="DnaJ"/>
    <property type="match status" value="1"/>
</dbReference>
<evidence type="ECO:0008006" key="11">
    <source>
        <dbReference type="Google" id="ProtNLM"/>
    </source>
</evidence>
<reference evidence="9 10" key="1">
    <citation type="journal article" date="2011" name="Science">
        <title>The Selaginella genome identifies genetic changes associated with the evolution of vascular plants.</title>
        <authorList>
            <person name="Banks J.A."/>
            <person name="Nishiyama T."/>
            <person name="Hasebe M."/>
            <person name="Bowman J.L."/>
            <person name="Gribskov M."/>
            <person name="dePamphilis C."/>
            <person name="Albert V.A."/>
            <person name="Aono N."/>
            <person name="Aoyama T."/>
            <person name="Ambrose B.A."/>
            <person name="Ashton N.W."/>
            <person name="Axtell M.J."/>
            <person name="Barker E."/>
            <person name="Barker M.S."/>
            <person name="Bennetzen J.L."/>
            <person name="Bonawitz N.D."/>
            <person name="Chapple C."/>
            <person name="Cheng C."/>
            <person name="Correa L.G."/>
            <person name="Dacre M."/>
            <person name="DeBarry J."/>
            <person name="Dreyer I."/>
            <person name="Elias M."/>
            <person name="Engstrom E.M."/>
            <person name="Estelle M."/>
            <person name="Feng L."/>
            <person name="Finet C."/>
            <person name="Floyd S.K."/>
            <person name="Frommer W.B."/>
            <person name="Fujita T."/>
            <person name="Gramzow L."/>
            <person name="Gutensohn M."/>
            <person name="Harholt J."/>
            <person name="Hattori M."/>
            <person name="Heyl A."/>
            <person name="Hirai T."/>
            <person name="Hiwatashi Y."/>
            <person name="Ishikawa M."/>
            <person name="Iwata M."/>
            <person name="Karol K.G."/>
            <person name="Koehler B."/>
            <person name="Kolukisaoglu U."/>
            <person name="Kubo M."/>
            <person name="Kurata T."/>
            <person name="Lalonde S."/>
            <person name="Li K."/>
            <person name="Li Y."/>
            <person name="Litt A."/>
            <person name="Lyons E."/>
            <person name="Manning G."/>
            <person name="Maruyama T."/>
            <person name="Michael T.P."/>
            <person name="Mikami K."/>
            <person name="Miyazaki S."/>
            <person name="Morinaga S."/>
            <person name="Murata T."/>
            <person name="Mueller-Roeber B."/>
            <person name="Nelson D.R."/>
            <person name="Obara M."/>
            <person name="Oguri Y."/>
            <person name="Olmstead R.G."/>
            <person name="Onodera N."/>
            <person name="Petersen B.L."/>
            <person name="Pils B."/>
            <person name="Prigge M."/>
            <person name="Rensing S.A."/>
            <person name="Riano-Pachon D.M."/>
            <person name="Roberts A.W."/>
            <person name="Sato Y."/>
            <person name="Scheller H.V."/>
            <person name="Schulz B."/>
            <person name="Schulz C."/>
            <person name="Shakirov E.V."/>
            <person name="Shibagaki N."/>
            <person name="Shinohara N."/>
            <person name="Shippen D.E."/>
            <person name="Soerensen I."/>
            <person name="Sotooka R."/>
            <person name="Sugimoto N."/>
            <person name="Sugita M."/>
            <person name="Sumikawa N."/>
            <person name="Tanurdzic M."/>
            <person name="Theissen G."/>
            <person name="Ulvskov P."/>
            <person name="Wakazuki S."/>
            <person name="Weng J.K."/>
            <person name="Willats W.W."/>
            <person name="Wipf D."/>
            <person name="Wolf P.G."/>
            <person name="Yang L."/>
            <person name="Zimmer A.D."/>
            <person name="Zhu Q."/>
            <person name="Mitros T."/>
            <person name="Hellsten U."/>
            <person name="Loque D."/>
            <person name="Otillar R."/>
            <person name="Salamov A."/>
            <person name="Schmutz J."/>
            <person name="Shapiro H."/>
            <person name="Lindquist E."/>
            <person name="Lucas S."/>
            <person name="Rokhsar D."/>
            <person name="Grigoriev I.V."/>
        </authorList>
    </citation>
    <scope>NUCLEOTIDE SEQUENCE [LARGE SCALE GENOMIC DNA]</scope>
</reference>
<keyword evidence="10" id="KW-1185">Reference proteome</keyword>
<dbReference type="GO" id="GO:0005524">
    <property type="term" value="F:ATP binding"/>
    <property type="evidence" value="ECO:0007669"/>
    <property type="project" value="InterPro"/>
</dbReference>
<dbReference type="GO" id="GO:0042026">
    <property type="term" value="P:protein refolding"/>
    <property type="evidence" value="ECO:0000318"/>
    <property type="project" value="GO_Central"/>
</dbReference>
<sequence>MAVDYYETLGVPRTATILEVKHAYRKLAKKYHPDKAPGNEEKFKAISAAYEVLSDPEKKEYYDKYGDADFQNGVPPVSVILLTNPFDIFRSVFGEMAGMRPENFQGADLGYELHLEFTEGIFGAEKKIEVSHLETCNSCDGSGAYLGKVKPCKGCRGRGQTFETQQASYGTFSRVSVCTDCEGRGEVILDYCRTCGGEGVVLTKKTIDVKVPAGVKNGNTLRVPHEGHAGPRRTPPGDLYISLKVKDYPGIKREGNNLVSTISVSYVDAILGTLVEVNTLGGKAVIRIPPGTQPGDTVVLPNQGVPRLGSPRTRGSHIFTIQVKIPRSLRCVKQLHWICRSIFFLLQL</sequence>
<evidence type="ECO:0000256" key="6">
    <source>
        <dbReference type="PROSITE-ProRule" id="PRU00546"/>
    </source>
</evidence>
<dbReference type="CDD" id="cd10719">
    <property type="entry name" value="DnaJ_zf"/>
    <property type="match status" value="1"/>
</dbReference>
<keyword evidence="1 6" id="KW-0479">Metal-binding</keyword>
<dbReference type="Gene3D" id="2.10.230.10">
    <property type="entry name" value="Heat shock protein DnaJ, cysteine-rich domain"/>
    <property type="match status" value="1"/>
</dbReference>
<dbReference type="InterPro" id="IPR036410">
    <property type="entry name" value="HSP_DnaJ_Cys-rich_dom_sf"/>
</dbReference>
<dbReference type="PRINTS" id="PR00625">
    <property type="entry name" value="JDOMAIN"/>
</dbReference>
<dbReference type="HAMAP" id="MF_01152">
    <property type="entry name" value="DnaJ"/>
    <property type="match status" value="1"/>
</dbReference>
<dbReference type="PANTHER" id="PTHR43096:SF22">
    <property type="entry name" value="MOLECULAR CHAPERONE HSP40_DNAJ FAMILY PROTEIN"/>
    <property type="match status" value="1"/>
</dbReference>
<dbReference type="GO" id="GO:0009408">
    <property type="term" value="P:response to heat"/>
    <property type="evidence" value="ECO:0007669"/>
    <property type="project" value="InterPro"/>
</dbReference>
<keyword evidence="3 6" id="KW-0863">Zinc-finger</keyword>
<dbReference type="SUPFAM" id="SSF49493">
    <property type="entry name" value="HSP40/DnaJ peptide-binding domain"/>
    <property type="match status" value="2"/>
</dbReference>
<dbReference type="EMBL" id="GL377583">
    <property type="protein sequence ID" value="EFJ27048.1"/>
    <property type="molecule type" value="Genomic_DNA"/>
</dbReference>
<keyword evidence="2" id="KW-0677">Repeat</keyword>
<dbReference type="PROSITE" id="PS51188">
    <property type="entry name" value="ZF_CR"/>
    <property type="match status" value="1"/>
</dbReference>
<dbReference type="CDD" id="cd10747">
    <property type="entry name" value="DnaJ_C"/>
    <property type="match status" value="1"/>
</dbReference>
<evidence type="ECO:0000256" key="4">
    <source>
        <dbReference type="ARBA" id="ARBA00022833"/>
    </source>
</evidence>
<dbReference type="Pfam" id="PF00226">
    <property type="entry name" value="DnaJ"/>
    <property type="match status" value="1"/>
</dbReference>